<dbReference type="Proteomes" id="UP001241571">
    <property type="component" value="Unassembled WGS sequence"/>
</dbReference>
<feature type="region of interest" description="Disordered" evidence="1">
    <location>
        <begin position="135"/>
        <end position="232"/>
    </location>
</feature>
<dbReference type="InterPro" id="IPR018392">
    <property type="entry name" value="LysM"/>
</dbReference>
<dbReference type="Gene3D" id="3.10.350.10">
    <property type="entry name" value="LysM domain"/>
    <property type="match status" value="1"/>
</dbReference>
<dbReference type="RefSeq" id="WP_103300004.1">
    <property type="nucleotide sequence ID" value="NZ_CP078505.1"/>
</dbReference>
<evidence type="ECO:0000313" key="3">
    <source>
        <dbReference type="EMBL" id="MDL4935946.1"/>
    </source>
</evidence>
<evidence type="ECO:0000256" key="1">
    <source>
        <dbReference type="SAM" id="MobiDB-lite"/>
    </source>
</evidence>
<protein>
    <submittedName>
        <fullName evidence="3">LysM peptidoglycan-binding domain-containing protein</fullName>
    </submittedName>
</protein>
<sequence>MKKLLLGISITFTLLVTVGCGSNNVTTEDLKAHDWIAKTDGEDPDMTMTFSDHVIKIGIDTSSLKSTSTNEWEKIGEDFATSLMDNITYSVEYTLEKNELKMQDVEDENATTYYKLEKDNKNIIFTPIEDKNDKGKGSKFTLEPYEKPKKKDSSSSVALAKTSSTIESSSSSSSEKTSESKLILEDSANSQIATNEETSENYYEPVSEKENNVVEPSTSNVKNTPQSQSQAQVEEYTTVLKGETPDQIASRVGISVDQLFNLNGMDPNNYMLYPGDTLRVK</sequence>
<feature type="compositionally biased region" description="Basic and acidic residues" evidence="1">
    <location>
        <begin position="144"/>
        <end position="153"/>
    </location>
</feature>
<feature type="compositionally biased region" description="Polar residues" evidence="1">
    <location>
        <begin position="187"/>
        <end position="196"/>
    </location>
</feature>
<feature type="domain" description="LysM" evidence="2">
    <location>
        <begin position="235"/>
        <end position="280"/>
    </location>
</feature>
<gene>
    <name evidence="3" type="ORF">QRX88_09490</name>
</gene>
<accession>A0ABD4ZTJ2</accession>
<dbReference type="EMBL" id="JASUBT010000005">
    <property type="protein sequence ID" value="MDL4935946.1"/>
    <property type="molecule type" value="Genomic_DNA"/>
</dbReference>
<dbReference type="PROSITE" id="PS51782">
    <property type="entry name" value="LYSM"/>
    <property type="match status" value="1"/>
</dbReference>
<dbReference type="SUPFAM" id="SSF54106">
    <property type="entry name" value="LysM domain"/>
    <property type="match status" value="1"/>
</dbReference>
<evidence type="ECO:0000259" key="2">
    <source>
        <dbReference type="PROSITE" id="PS51782"/>
    </source>
</evidence>
<dbReference type="PROSITE" id="PS51257">
    <property type="entry name" value="PROKAR_LIPOPROTEIN"/>
    <property type="match status" value="1"/>
</dbReference>
<dbReference type="AlphaFoldDB" id="A0ABD4ZTJ2"/>
<feature type="compositionally biased region" description="Low complexity" evidence="1">
    <location>
        <begin position="154"/>
        <end position="175"/>
    </location>
</feature>
<dbReference type="Pfam" id="PF01476">
    <property type="entry name" value="LysM"/>
    <property type="match status" value="1"/>
</dbReference>
<evidence type="ECO:0000313" key="4">
    <source>
        <dbReference type="Proteomes" id="UP001241571"/>
    </source>
</evidence>
<feature type="compositionally biased region" description="Polar residues" evidence="1">
    <location>
        <begin position="214"/>
        <end position="232"/>
    </location>
</feature>
<dbReference type="CDD" id="cd00118">
    <property type="entry name" value="LysM"/>
    <property type="match status" value="1"/>
</dbReference>
<comment type="caution">
    <text evidence="3">The sequence shown here is derived from an EMBL/GenBank/DDBJ whole genome shotgun (WGS) entry which is preliminary data.</text>
</comment>
<name>A0ABD4ZTJ2_ENTGA</name>
<proteinExistence type="predicted"/>
<organism evidence="3 4">
    <name type="scientific">Enterococcus gallinarum</name>
    <dbReference type="NCBI Taxonomy" id="1353"/>
    <lineage>
        <taxon>Bacteria</taxon>
        <taxon>Bacillati</taxon>
        <taxon>Bacillota</taxon>
        <taxon>Bacilli</taxon>
        <taxon>Lactobacillales</taxon>
        <taxon>Enterococcaceae</taxon>
        <taxon>Enterococcus</taxon>
    </lineage>
</organism>
<reference evidence="3 4" key="1">
    <citation type="submission" date="2023-06" db="EMBL/GenBank/DDBJ databases">
        <title>Acute promotion of culturable opportunistic pathogens and persistent increase of antibiotic resistance following antibiotic exposure in mouse gut microbiota.</title>
        <authorList>
            <person name="Li L."/>
            <person name="Wang B."/>
            <person name="Sun Y."/>
            <person name="Wang M."/>
            <person name="Xu H."/>
        </authorList>
    </citation>
    <scope>NUCLEOTIDE SEQUENCE [LARGE SCALE GENOMIC DNA]</scope>
    <source>
        <strain evidence="3 4">CRI2_2</strain>
    </source>
</reference>
<dbReference type="InterPro" id="IPR036779">
    <property type="entry name" value="LysM_dom_sf"/>
</dbReference>
<dbReference type="SMART" id="SM00257">
    <property type="entry name" value="LysM"/>
    <property type="match status" value="1"/>
</dbReference>